<dbReference type="KEGG" id="tra:Trad_1312"/>
<organism evidence="1 2">
    <name type="scientific">Truepera radiovictrix (strain DSM 17093 / CIP 108686 / LMG 22925 / RQ-24)</name>
    <dbReference type="NCBI Taxonomy" id="649638"/>
    <lineage>
        <taxon>Bacteria</taxon>
        <taxon>Thermotogati</taxon>
        <taxon>Deinococcota</taxon>
        <taxon>Deinococci</taxon>
        <taxon>Trueperales</taxon>
        <taxon>Trueperaceae</taxon>
        <taxon>Truepera</taxon>
    </lineage>
</organism>
<dbReference type="STRING" id="649638.Trad_1312"/>
<sequence length="702" mass="76607">MLLAAVVLSTTIIAISATVSLTSRRLTVDQAVTLQAQYAAESGLARAQAHLQDVNALLNKVSVRNTSVVDLRTQATNFCGRNLDFSQNVTSCTVRGVDARNAFALFTRYIPANAEEYGGMQPAAYWEALASGTPVVSTISRAGQGHEVLYRVSYQLLPESFTFRSPNTYEFTFAVPEIRSTGEVRLDNRTVATRRIVQQVSGTNTLSIFVPSFARNFVFRNETTSTSGDPLSFGADEVFDGPVHTNTRPNFSASSGRTPTFTSEFTSCAKSARFSGYSGLTSLVTTFDDTFFNNPDIRRTFTNPLLPPRFDLEDCIALPTNSNNQKRASFGGDPKDKRDLTDAEMQTAWGLKITQTTTTTRTETVRVPASPLPWYCHFSFWAHLPECWRTETRTITETQTVPGVLPEGVYYSRGDGANTPNQATTWNNDPSVNIGGGIYVKGDVDELRLSTSSGRQVIRLRQGSTTTTFEENANGSWTVRSGNTTRTLTGKFNGMIYVDGNINDMRGDGTSAPDIAGHSKLMVTSTGRVLLKDDITYTHIPTETNKNVVNVLGIYSSGDKCNETPSPPLRCGSILADGANNRDLTIHASIMATKQISSSPTSARKGEGFGAARHNENLGLVNGRRVRLNLLGGVIEHQSQTISTGSGGYIRNYTYDPRFNDGYAPPFFPDQADITNPHAPVTWQNRAMLGVGRGIWQQVASP</sequence>
<dbReference type="EMBL" id="CP002049">
    <property type="protein sequence ID" value="ADI14434.1"/>
    <property type="molecule type" value="Genomic_DNA"/>
</dbReference>
<dbReference type="Proteomes" id="UP000000379">
    <property type="component" value="Chromosome"/>
</dbReference>
<dbReference type="HOGENOM" id="CLU_392749_0_0_0"/>
<keyword evidence="2" id="KW-1185">Reference proteome</keyword>
<dbReference type="AlphaFoldDB" id="D7CWN5"/>
<reference evidence="1 2" key="2">
    <citation type="journal article" date="2011" name="Stand. Genomic Sci.">
        <title>Complete genome sequence of Truepera radiovictrix type strain (RQ-24).</title>
        <authorList>
            <person name="Ivanova N."/>
            <person name="Rohde C."/>
            <person name="Munk C."/>
            <person name="Nolan M."/>
            <person name="Lucas S."/>
            <person name="Del Rio T.G."/>
            <person name="Tice H."/>
            <person name="Deshpande S."/>
            <person name="Cheng J.F."/>
            <person name="Tapia R."/>
            <person name="Han C."/>
            <person name="Goodwin L."/>
            <person name="Pitluck S."/>
            <person name="Liolios K."/>
            <person name="Mavromatis K."/>
            <person name="Mikhailova N."/>
            <person name="Pati A."/>
            <person name="Chen A."/>
            <person name="Palaniappan K."/>
            <person name="Land M."/>
            <person name="Hauser L."/>
            <person name="Chang Y.J."/>
            <person name="Jeffries C.D."/>
            <person name="Brambilla E."/>
            <person name="Rohde M."/>
            <person name="Goker M."/>
            <person name="Tindall B.J."/>
            <person name="Woyke T."/>
            <person name="Bristow J."/>
            <person name="Eisen J.A."/>
            <person name="Markowitz V."/>
            <person name="Hugenholtz P."/>
            <person name="Kyrpides N.C."/>
            <person name="Klenk H.P."/>
            <person name="Lapidus A."/>
        </authorList>
    </citation>
    <scope>NUCLEOTIDE SEQUENCE [LARGE SCALE GENOMIC DNA]</scope>
    <source>
        <strain evidence="2">DSM 17093 / CIP 108686 / LMG 22925 / RQ-24</strain>
    </source>
</reference>
<accession>D7CWN5</accession>
<proteinExistence type="predicted"/>
<evidence type="ECO:0000313" key="2">
    <source>
        <dbReference type="Proteomes" id="UP000000379"/>
    </source>
</evidence>
<gene>
    <name evidence="1" type="ordered locus">Trad_1312</name>
</gene>
<name>D7CWN5_TRURR</name>
<evidence type="ECO:0008006" key="3">
    <source>
        <dbReference type="Google" id="ProtNLM"/>
    </source>
</evidence>
<reference evidence="2" key="1">
    <citation type="submission" date="2010-05" db="EMBL/GenBank/DDBJ databases">
        <title>The complete genome of Truepera radiovictris DSM 17093.</title>
        <authorList>
            <consortium name="US DOE Joint Genome Institute (JGI-PGF)"/>
            <person name="Lucas S."/>
            <person name="Copeland A."/>
            <person name="Lapidus A."/>
            <person name="Glavina del Rio T."/>
            <person name="Dalin E."/>
            <person name="Tice H."/>
            <person name="Bruce D."/>
            <person name="Goodwin L."/>
            <person name="Pitluck S."/>
            <person name="Kyrpides N."/>
            <person name="Mavromatis K."/>
            <person name="Ovchinnikova G."/>
            <person name="Munk A.C."/>
            <person name="Detter J.C."/>
            <person name="Han C."/>
            <person name="Tapia R."/>
            <person name="Land M."/>
            <person name="Hauser L."/>
            <person name="Markowitz V."/>
            <person name="Cheng J.-F."/>
            <person name="Hugenholtz P."/>
            <person name="Woyke T."/>
            <person name="Wu D."/>
            <person name="Tindall B."/>
            <person name="Pomrenke H.G."/>
            <person name="Brambilla E."/>
            <person name="Klenk H.-P."/>
            <person name="Eisen J.A."/>
        </authorList>
    </citation>
    <scope>NUCLEOTIDE SEQUENCE [LARGE SCALE GENOMIC DNA]</scope>
    <source>
        <strain evidence="2">DSM 17093 / CIP 108686 / LMG 22925 / RQ-24</strain>
    </source>
</reference>
<dbReference type="eggNOG" id="COG3156">
    <property type="taxonomic scope" value="Bacteria"/>
</dbReference>
<protein>
    <recommendedName>
        <fullName evidence="3">DUF4900 domain-containing protein</fullName>
    </recommendedName>
</protein>
<evidence type="ECO:0000313" key="1">
    <source>
        <dbReference type="EMBL" id="ADI14434.1"/>
    </source>
</evidence>